<dbReference type="FunFam" id="3.10.310.10:FF:000010">
    <property type="entry name" value="Proline racemase"/>
    <property type="match status" value="1"/>
</dbReference>
<dbReference type="EMBL" id="JACIEK010000001">
    <property type="protein sequence ID" value="MBB3997126.1"/>
    <property type="molecule type" value="Genomic_DNA"/>
</dbReference>
<protein>
    <submittedName>
        <fullName evidence="3">Proline racemase</fullName>
    </submittedName>
</protein>
<accession>A0A7W6H2K0</accession>
<evidence type="ECO:0000313" key="3">
    <source>
        <dbReference type="EMBL" id="MBB3997126.1"/>
    </source>
</evidence>
<dbReference type="GO" id="GO:0047580">
    <property type="term" value="F:4-hydroxyproline epimerase activity"/>
    <property type="evidence" value="ECO:0007669"/>
    <property type="project" value="TreeGrafter"/>
</dbReference>
<dbReference type="AlphaFoldDB" id="A0A7W6H2K0"/>
<name>A0A7W6H2K0_9HYPH</name>
<dbReference type="GO" id="GO:0050346">
    <property type="term" value="F:trans-L-3-hydroxyproline dehydratase activity"/>
    <property type="evidence" value="ECO:0007669"/>
    <property type="project" value="UniProtKB-ARBA"/>
</dbReference>
<dbReference type="FunFam" id="3.10.310.10:FF:000005">
    <property type="entry name" value="Proline racemase"/>
    <property type="match status" value="1"/>
</dbReference>
<dbReference type="InterPro" id="IPR008794">
    <property type="entry name" value="Pro_racemase_fam"/>
</dbReference>
<evidence type="ECO:0000256" key="2">
    <source>
        <dbReference type="ARBA" id="ARBA00023235"/>
    </source>
</evidence>
<dbReference type="PIRSF" id="PIRSF029792">
    <property type="entry name" value="Pro_racemase"/>
    <property type="match status" value="1"/>
</dbReference>
<proteinExistence type="inferred from homology"/>
<dbReference type="SFLD" id="SFLDS00028">
    <property type="entry name" value="Proline_Racemase"/>
    <property type="match status" value="1"/>
</dbReference>
<dbReference type="Pfam" id="PF05544">
    <property type="entry name" value="Pro_racemase"/>
    <property type="match status" value="1"/>
</dbReference>
<keyword evidence="2" id="KW-0413">Isomerase</keyword>
<dbReference type="NCBIfam" id="NF047722">
    <property type="entry name" value="T3LHypDht"/>
    <property type="match status" value="1"/>
</dbReference>
<dbReference type="Proteomes" id="UP000542776">
    <property type="component" value="Unassembled WGS sequence"/>
</dbReference>
<dbReference type="PANTHER" id="PTHR33442">
    <property type="entry name" value="TRANS-3-HYDROXY-L-PROLINE DEHYDRATASE"/>
    <property type="match status" value="1"/>
</dbReference>
<evidence type="ECO:0000256" key="1">
    <source>
        <dbReference type="ARBA" id="ARBA00007529"/>
    </source>
</evidence>
<sequence>MRSSKTVHVISAHAEGEVGDVIVGGVAPPPGDTLWEQSRWIARDGTLRNFVLNEPRGGVFRHVNLLVPPKNPLADAAFIIMEPEDTPPMSGSNSICVATVLLDGGILPMREPVTEMVLEAPGGLVRVRAECRNGKAERIFVENLPSFADRLAVPLEVEGLGSLTVDTAYGGDSFVIVDAAALGFRLVPDEAHEIARLGVRITAAADAQIGFRHPENPDWRHFSFCLFAGPVTREGDELRAGAAVAIRPGKVDRSPTGTALSARMAVLHARGEMGLGDRFTAVSLIGSTFGGRILGAAEVGGRPAIRPEISGRAWITGTHQHMLDPADPWPEGYRLSDTWGAR</sequence>
<dbReference type="RefSeq" id="WP_183198346.1">
    <property type="nucleotide sequence ID" value="NZ_JACIEK010000001.1"/>
</dbReference>
<evidence type="ECO:0000313" key="4">
    <source>
        <dbReference type="Proteomes" id="UP000542776"/>
    </source>
</evidence>
<dbReference type="Gene3D" id="3.10.310.10">
    <property type="entry name" value="Diaminopimelate Epimerase, Chain A, domain 1"/>
    <property type="match status" value="2"/>
</dbReference>
<organism evidence="3 4">
    <name type="scientific">Aureimonas pseudogalii</name>
    <dbReference type="NCBI Taxonomy" id="1744844"/>
    <lineage>
        <taxon>Bacteria</taxon>
        <taxon>Pseudomonadati</taxon>
        <taxon>Pseudomonadota</taxon>
        <taxon>Alphaproteobacteria</taxon>
        <taxon>Hyphomicrobiales</taxon>
        <taxon>Aurantimonadaceae</taxon>
        <taxon>Aureimonas</taxon>
    </lineage>
</organism>
<dbReference type="PANTHER" id="PTHR33442:SF5">
    <property type="entry name" value="BIFUNCTIONAL TRANS-3-HYDROXY-L-PROLINE DEHYDRATASE_2-EPIMERASE"/>
    <property type="match status" value="1"/>
</dbReference>
<gene>
    <name evidence="3" type="ORF">GGR04_000947</name>
</gene>
<keyword evidence="4" id="KW-1185">Reference proteome</keyword>
<comment type="caution">
    <text evidence="3">The sequence shown here is derived from an EMBL/GenBank/DDBJ whole genome shotgun (WGS) entry which is preliminary data.</text>
</comment>
<comment type="similarity">
    <text evidence="1">Belongs to the proline racemase family.</text>
</comment>
<reference evidence="3 4" key="1">
    <citation type="submission" date="2020-08" db="EMBL/GenBank/DDBJ databases">
        <title>Genomic Encyclopedia of Type Strains, Phase IV (KMG-IV): sequencing the most valuable type-strain genomes for metagenomic binning, comparative biology and taxonomic classification.</title>
        <authorList>
            <person name="Goeker M."/>
        </authorList>
    </citation>
    <scope>NUCLEOTIDE SEQUENCE [LARGE SCALE GENOMIC DNA]</scope>
    <source>
        <strain evidence="3 4">DSM 102238</strain>
    </source>
</reference>
<dbReference type="SUPFAM" id="SSF54506">
    <property type="entry name" value="Diaminopimelate epimerase-like"/>
    <property type="match status" value="1"/>
</dbReference>